<feature type="transmembrane region" description="Helical" evidence="1">
    <location>
        <begin position="508"/>
        <end position="528"/>
    </location>
</feature>
<dbReference type="PANTHER" id="PTHR13304">
    <property type="entry name" value="GLYCOSYLPHOSPHATIDYLINOSITOL ANCHOR ATTACHMENT 1 PROTEIN"/>
    <property type="match status" value="1"/>
</dbReference>
<name>A0AAU9K727_9CILI</name>
<keyword evidence="3" id="KW-1185">Reference proteome</keyword>
<evidence type="ECO:0000313" key="3">
    <source>
        <dbReference type="Proteomes" id="UP001162131"/>
    </source>
</evidence>
<dbReference type="PANTHER" id="PTHR13304:SF0">
    <property type="entry name" value="GLYCOSYLPHOSPHATIDYLINOSITOL ANCHOR ATTACHMENT 1 PROTEIN"/>
    <property type="match status" value="1"/>
</dbReference>
<evidence type="ECO:0008006" key="4">
    <source>
        <dbReference type="Google" id="ProtNLM"/>
    </source>
</evidence>
<gene>
    <name evidence="2" type="ORF">BSTOLATCC_MIC59802</name>
</gene>
<dbReference type="AlphaFoldDB" id="A0AAU9K727"/>
<dbReference type="Pfam" id="PF04114">
    <property type="entry name" value="Gaa1"/>
    <property type="match status" value="1"/>
</dbReference>
<sequence>MLRYKIYAVVTHPAFPNYAYKVSLLLLIGAIYILLNPEQIEQRAFVSENALSIQTATITSKDLSYVNNIDNLEEFLTNRLFASQWNNTKVYYNLIRGSRTDGKDCMAFIIPYSKEKYIGIEAAYEFINFVQKKEWVGTNLLFIYYDDSIAYAVEFRKWLDEYITQPSEYFGIIREAVEFDLSNRFSYFTVVSEGINGVQTDVDMLVSALRCFSRIEVINFKHPEPVLYKIPDDLSSIFPNFLRKIEGSLSSWYSLWSGNVNNAFSYALDKGILSLAIKTGLEKGDKGKSTGNVKLQIVKLMEMLTRTFTSLDETMHAGSYFYYFSGNWKMITLGKYAFVIGILILPLALQSILILRAGWFNIRAILSTIFPIILTVFLAKSFLAIFVSTAGYFSLIVLALIPLLFLKKEDHNFLQAYTNVSFAVTLVVTSLHILPMMLIFIPLIPLKIVAFMKPSSKILKNLYKTSLGIIAISLIFAPLSLIETSSNPLSMISLENLYEIEINSSHQLLSFFIIITFPSISHIIYLAII</sequence>
<comment type="caution">
    <text evidence="2">The sequence shown here is derived from an EMBL/GenBank/DDBJ whole genome shotgun (WGS) entry which is preliminary data.</text>
</comment>
<accession>A0AAU9K727</accession>
<dbReference type="EMBL" id="CAJZBQ010000057">
    <property type="protein sequence ID" value="CAG9333997.1"/>
    <property type="molecule type" value="Genomic_DNA"/>
</dbReference>
<feature type="transmembrane region" description="Helical" evidence="1">
    <location>
        <begin position="360"/>
        <end position="378"/>
    </location>
</feature>
<reference evidence="2" key="1">
    <citation type="submission" date="2021-09" db="EMBL/GenBank/DDBJ databases">
        <authorList>
            <consortium name="AG Swart"/>
            <person name="Singh M."/>
            <person name="Singh A."/>
            <person name="Seah K."/>
            <person name="Emmerich C."/>
        </authorList>
    </citation>
    <scope>NUCLEOTIDE SEQUENCE</scope>
    <source>
        <strain evidence="2">ATCC30299</strain>
    </source>
</reference>
<keyword evidence="1" id="KW-1133">Transmembrane helix</keyword>
<organism evidence="2 3">
    <name type="scientific">Blepharisma stoltei</name>
    <dbReference type="NCBI Taxonomy" id="1481888"/>
    <lineage>
        <taxon>Eukaryota</taxon>
        <taxon>Sar</taxon>
        <taxon>Alveolata</taxon>
        <taxon>Ciliophora</taxon>
        <taxon>Postciliodesmatophora</taxon>
        <taxon>Heterotrichea</taxon>
        <taxon>Heterotrichida</taxon>
        <taxon>Blepharismidae</taxon>
        <taxon>Blepharisma</taxon>
    </lineage>
</organism>
<feature type="transmembrane region" description="Helical" evidence="1">
    <location>
        <begin position="18"/>
        <end position="35"/>
    </location>
</feature>
<evidence type="ECO:0000313" key="2">
    <source>
        <dbReference type="EMBL" id="CAG9333997.1"/>
    </source>
</evidence>
<protein>
    <recommendedName>
        <fullName evidence="4">Glycosylphosphatidylinositol anchor attachment 1 protein</fullName>
    </recommendedName>
</protein>
<keyword evidence="1" id="KW-0472">Membrane</keyword>
<feature type="transmembrane region" description="Helical" evidence="1">
    <location>
        <begin position="417"/>
        <end position="441"/>
    </location>
</feature>
<keyword evidence="1" id="KW-0812">Transmembrane</keyword>
<feature type="transmembrane region" description="Helical" evidence="1">
    <location>
        <begin position="462"/>
        <end position="482"/>
    </location>
</feature>
<dbReference type="InterPro" id="IPR007246">
    <property type="entry name" value="Gaa1"/>
</dbReference>
<evidence type="ECO:0000256" key="1">
    <source>
        <dbReference type="SAM" id="Phobius"/>
    </source>
</evidence>
<dbReference type="Proteomes" id="UP001162131">
    <property type="component" value="Unassembled WGS sequence"/>
</dbReference>
<feature type="transmembrane region" description="Helical" evidence="1">
    <location>
        <begin position="385"/>
        <end position="405"/>
    </location>
</feature>
<proteinExistence type="predicted"/>
<dbReference type="GO" id="GO:0016255">
    <property type="term" value="P:attachment of GPI anchor to protein"/>
    <property type="evidence" value="ECO:0007669"/>
    <property type="project" value="TreeGrafter"/>
</dbReference>
<feature type="transmembrane region" description="Helical" evidence="1">
    <location>
        <begin position="336"/>
        <end position="354"/>
    </location>
</feature>
<dbReference type="GO" id="GO:0042765">
    <property type="term" value="C:GPI-anchor transamidase complex"/>
    <property type="evidence" value="ECO:0007669"/>
    <property type="project" value="InterPro"/>
</dbReference>